<evidence type="ECO:0000256" key="1">
    <source>
        <dbReference type="SAM" id="MobiDB-lite"/>
    </source>
</evidence>
<evidence type="ECO:0000313" key="4">
    <source>
        <dbReference type="Proteomes" id="UP000770015"/>
    </source>
</evidence>
<proteinExistence type="predicted"/>
<keyword evidence="2" id="KW-1133">Transmembrane helix</keyword>
<feature type="compositionally biased region" description="Basic and acidic residues" evidence="1">
    <location>
        <begin position="80"/>
        <end position="90"/>
    </location>
</feature>
<protein>
    <recommendedName>
        <fullName evidence="5">Transmembrane protein</fullName>
    </recommendedName>
</protein>
<keyword evidence="2" id="KW-0472">Membrane</keyword>
<reference evidence="3" key="1">
    <citation type="journal article" date="2021" name="Nat. Commun.">
        <title>Genetic determinants of endophytism in the Arabidopsis root mycobiome.</title>
        <authorList>
            <person name="Mesny F."/>
            <person name="Miyauchi S."/>
            <person name="Thiergart T."/>
            <person name="Pickel B."/>
            <person name="Atanasova L."/>
            <person name="Karlsson M."/>
            <person name="Huettel B."/>
            <person name="Barry K.W."/>
            <person name="Haridas S."/>
            <person name="Chen C."/>
            <person name="Bauer D."/>
            <person name="Andreopoulos W."/>
            <person name="Pangilinan J."/>
            <person name="LaButti K."/>
            <person name="Riley R."/>
            <person name="Lipzen A."/>
            <person name="Clum A."/>
            <person name="Drula E."/>
            <person name="Henrissat B."/>
            <person name="Kohler A."/>
            <person name="Grigoriev I.V."/>
            <person name="Martin F.M."/>
            <person name="Hacquard S."/>
        </authorList>
    </citation>
    <scope>NUCLEOTIDE SEQUENCE</scope>
    <source>
        <strain evidence="3">MPI-SDFR-AT-0117</strain>
    </source>
</reference>
<feature type="transmembrane region" description="Helical" evidence="2">
    <location>
        <begin position="101"/>
        <end position="119"/>
    </location>
</feature>
<keyword evidence="4" id="KW-1185">Reference proteome</keyword>
<name>A0A9P8VIK6_9PEZI</name>
<comment type="caution">
    <text evidence="3">The sequence shown here is derived from an EMBL/GenBank/DDBJ whole genome shotgun (WGS) entry which is preliminary data.</text>
</comment>
<gene>
    <name evidence="3" type="ORF">F5X68DRAFT_250411</name>
</gene>
<dbReference type="OrthoDB" id="4749694at2759"/>
<accession>A0A9P8VIK6</accession>
<feature type="region of interest" description="Disordered" evidence="1">
    <location>
        <begin position="43"/>
        <end position="90"/>
    </location>
</feature>
<keyword evidence="2" id="KW-0812">Transmembrane</keyword>
<sequence>MTSNQPQRPPAAYIVQHHEEDSSRSTIHITSTPLAPLTAWQKLQPQVTDTPTVEDDESPSPAPEPPQSLWQRYKSSAKAKKQEKESNATKRRYDDMWQAGLARWISSIVVLGLAAGIISKGPGSPLLEITAINLACASLHFFLLGPVVAPRSPTDPRPPPWYLAVLAVSSVMWTAVSAAMFAVLSYSDEYVVVDLDKRSFGGVVASGIGAGVTSVELLKNLTVGCACCGVAALMSCLLQWWYVYKLFTKPATEEDVRDCYARLNKKKPADK</sequence>
<evidence type="ECO:0000313" key="3">
    <source>
        <dbReference type="EMBL" id="KAH6692225.1"/>
    </source>
</evidence>
<feature type="transmembrane region" description="Helical" evidence="2">
    <location>
        <begin position="161"/>
        <end position="186"/>
    </location>
</feature>
<dbReference type="EMBL" id="JAGSXJ010000004">
    <property type="protein sequence ID" value="KAH6692225.1"/>
    <property type="molecule type" value="Genomic_DNA"/>
</dbReference>
<evidence type="ECO:0008006" key="5">
    <source>
        <dbReference type="Google" id="ProtNLM"/>
    </source>
</evidence>
<organism evidence="3 4">
    <name type="scientific">Plectosphaerella plurivora</name>
    <dbReference type="NCBI Taxonomy" id="936078"/>
    <lineage>
        <taxon>Eukaryota</taxon>
        <taxon>Fungi</taxon>
        <taxon>Dikarya</taxon>
        <taxon>Ascomycota</taxon>
        <taxon>Pezizomycotina</taxon>
        <taxon>Sordariomycetes</taxon>
        <taxon>Hypocreomycetidae</taxon>
        <taxon>Glomerellales</taxon>
        <taxon>Plectosphaerellaceae</taxon>
        <taxon>Plectosphaerella</taxon>
    </lineage>
</organism>
<dbReference type="AlphaFoldDB" id="A0A9P8VIK6"/>
<dbReference type="Proteomes" id="UP000770015">
    <property type="component" value="Unassembled WGS sequence"/>
</dbReference>
<feature type="transmembrane region" description="Helical" evidence="2">
    <location>
        <begin position="131"/>
        <end position="149"/>
    </location>
</feature>
<evidence type="ECO:0000256" key="2">
    <source>
        <dbReference type="SAM" id="Phobius"/>
    </source>
</evidence>
<feature type="transmembrane region" description="Helical" evidence="2">
    <location>
        <begin position="221"/>
        <end position="243"/>
    </location>
</feature>